<evidence type="ECO:0000256" key="1">
    <source>
        <dbReference type="SAM" id="SignalP"/>
    </source>
</evidence>
<dbReference type="InterPro" id="IPR023296">
    <property type="entry name" value="Glyco_hydro_beta-prop_sf"/>
</dbReference>
<comment type="caution">
    <text evidence="2">The sequence shown here is derived from an EMBL/GenBank/DDBJ whole genome shotgun (WGS) entry which is preliminary data.</text>
</comment>
<dbReference type="AlphaFoldDB" id="A0AAE0WU46"/>
<dbReference type="SUPFAM" id="SSF75005">
    <property type="entry name" value="Arabinanase/levansucrase/invertase"/>
    <property type="match status" value="1"/>
</dbReference>
<dbReference type="PANTHER" id="PTHR22925">
    <property type="entry name" value="GLYCOSYL HYDROLASE 43 FAMILY MEMBER"/>
    <property type="match status" value="1"/>
</dbReference>
<dbReference type="PANTHER" id="PTHR22925:SF3">
    <property type="entry name" value="GLYCOSYL HYDROLASE FAMILY PROTEIN 43"/>
    <property type="match status" value="1"/>
</dbReference>
<reference evidence="2" key="1">
    <citation type="submission" date="2023-07" db="EMBL/GenBank/DDBJ databases">
        <title>Black Yeasts Isolated from many extreme environments.</title>
        <authorList>
            <person name="Coleine C."/>
            <person name="Stajich J.E."/>
            <person name="Selbmann L."/>
        </authorList>
    </citation>
    <scope>NUCLEOTIDE SEQUENCE</scope>
    <source>
        <strain evidence="2">CCFEE 5485</strain>
    </source>
</reference>
<proteinExistence type="predicted"/>
<dbReference type="Proteomes" id="UP001274830">
    <property type="component" value="Unassembled WGS sequence"/>
</dbReference>
<keyword evidence="1" id="KW-0732">Signal</keyword>
<gene>
    <name evidence="2" type="ORF">LTR78_001972</name>
</gene>
<sequence>MLSTLLSFAVAAAASSITFTNTQRFLFDVDGNQIDAYGSKINFFNGRYYLCGNSFSTTGSGFGIKSYSSIDLDSWHYDGFLFDPYGANPCAQAGGCGRPHIVYNRKASTYVLWANAGSSGYPVATSSSPSGPFTFLTSTASIDPQFDGLQPADFAVETFGDNGYIVFSALNFRDPRAGSTWPPIYQTLHISRLIDGYTNTTRVSYPVTSNATDLIDQETESPDIFMRNGLYYVVASNTCGYCNGSIGLLYRASSTQGPWTRQIISGYSCEGQVEGVLPLTNPYTKQVTYVWHSTSVPGGPRVGFGGHIFQPLQFNRDGSVQDLDCSTNAAFHVEFTRGSGPVASGAATTAEQSTPLDAAYEAVCDSDQFDIFQTWQANKSGTIHSISLNVAKSVQTVPLLLTVFKFNSYADLISPEYKYTTLGTAAYNATSLSFVFNTTSIPITSNATVSAGDLLGLSIAGSDFAPYCHLEYETTNSTGSSASAFRLFQRGAGQNSWRGLQGKTSPVYERVGRSVKLFVTYA</sequence>
<dbReference type="EMBL" id="JAUTXT010000005">
    <property type="protein sequence ID" value="KAK3677877.1"/>
    <property type="molecule type" value="Genomic_DNA"/>
</dbReference>
<accession>A0AAE0WU46</accession>
<dbReference type="Gene3D" id="2.115.10.20">
    <property type="entry name" value="Glycosyl hydrolase domain, family 43"/>
    <property type="match status" value="1"/>
</dbReference>
<feature type="chain" id="PRO_5042053887" description="Arabinanase/levansucrase/invertase" evidence="1">
    <location>
        <begin position="23"/>
        <end position="522"/>
    </location>
</feature>
<organism evidence="2 3">
    <name type="scientific">Recurvomyces mirabilis</name>
    <dbReference type="NCBI Taxonomy" id="574656"/>
    <lineage>
        <taxon>Eukaryota</taxon>
        <taxon>Fungi</taxon>
        <taxon>Dikarya</taxon>
        <taxon>Ascomycota</taxon>
        <taxon>Pezizomycotina</taxon>
        <taxon>Dothideomycetes</taxon>
        <taxon>Dothideomycetidae</taxon>
        <taxon>Mycosphaerellales</taxon>
        <taxon>Teratosphaeriaceae</taxon>
        <taxon>Recurvomyces</taxon>
    </lineage>
</organism>
<keyword evidence="3" id="KW-1185">Reference proteome</keyword>
<protein>
    <recommendedName>
        <fullName evidence="4">Arabinanase/levansucrase/invertase</fullName>
    </recommendedName>
</protein>
<evidence type="ECO:0000313" key="2">
    <source>
        <dbReference type="EMBL" id="KAK3677877.1"/>
    </source>
</evidence>
<evidence type="ECO:0008006" key="4">
    <source>
        <dbReference type="Google" id="ProtNLM"/>
    </source>
</evidence>
<name>A0AAE0WU46_9PEZI</name>
<feature type="signal peptide" evidence="1">
    <location>
        <begin position="1"/>
        <end position="22"/>
    </location>
</feature>
<evidence type="ECO:0000313" key="3">
    <source>
        <dbReference type="Proteomes" id="UP001274830"/>
    </source>
</evidence>